<keyword evidence="5" id="KW-1185">Reference proteome</keyword>
<comment type="caution">
    <text evidence="4">The sequence shown here is derived from an EMBL/GenBank/DDBJ whole genome shotgun (WGS) entry which is preliminary data.</text>
</comment>
<evidence type="ECO:0000256" key="2">
    <source>
        <dbReference type="ARBA" id="ARBA00022679"/>
    </source>
</evidence>
<accession>A0A2T0Q1J0</accession>
<dbReference type="EMBL" id="PVZC01000005">
    <property type="protein sequence ID" value="PRX97665.1"/>
    <property type="molecule type" value="Genomic_DNA"/>
</dbReference>
<feature type="domain" description="Methyltransferase" evidence="3">
    <location>
        <begin position="57"/>
        <end position="148"/>
    </location>
</feature>
<dbReference type="PANTHER" id="PTHR43861:SF1">
    <property type="entry name" value="TRANS-ACONITATE 2-METHYLTRANSFERASE"/>
    <property type="match status" value="1"/>
</dbReference>
<evidence type="ECO:0000256" key="1">
    <source>
        <dbReference type="ARBA" id="ARBA00022603"/>
    </source>
</evidence>
<evidence type="ECO:0000313" key="4">
    <source>
        <dbReference type="EMBL" id="PRX97665.1"/>
    </source>
</evidence>
<evidence type="ECO:0000259" key="3">
    <source>
        <dbReference type="Pfam" id="PF13649"/>
    </source>
</evidence>
<organism evidence="4 5">
    <name type="scientific">Allonocardiopsis opalescens</name>
    <dbReference type="NCBI Taxonomy" id="1144618"/>
    <lineage>
        <taxon>Bacteria</taxon>
        <taxon>Bacillati</taxon>
        <taxon>Actinomycetota</taxon>
        <taxon>Actinomycetes</taxon>
        <taxon>Streptosporangiales</taxon>
        <taxon>Allonocardiopsis</taxon>
    </lineage>
</organism>
<keyword evidence="1 4" id="KW-0489">Methyltransferase</keyword>
<sequence>MTAGTPGPGGEKPVRPLTAVQLFDALAPRYEEVFGVPEEQLAAIAWLLGRLPPRARVLDLGSGTGRPTARLLADAGHRVTGYDVSSAMVAQARERVPEARFEQVDMRALPDRPGEWDAVTAFFSMLQLPRAELDAMPARIARRLVPGGLLVFATVPADVEDAVIDFAGHPTRVTSHPAEVFPRLLRAAGLEVVEERRAVHHPPSPAVPPEDHLYLYARRPA</sequence>
<dbReference type="GO" id="GO:0032259">
    <property type="term" value="P:methylation"/>
    <property type="evidence" value="ECO:0007669"/>
    <property type="project" value="UniProtKB-KW"/>
</dbReference>
<proteinExistence type="predicted"/>
<name>A0A2T0Q1J0_9ACTN</name>
<evidence type="ECO:0000313" key="5">
    <source>
        <dbReference type="Proteomes" id="UP000237846"/>
    </source>
</evidence>
<dbReference type="PANTHER" id="PTHR43861">
    <property type="entry name" value="TRANS-ACONITATE 2-METHYLTRANSFERASE-RELATED"/>
    <property type="match status" value="1"/>
</dbReference>
<dbReference type="CDD" id="cd02440">
    <property type="entry name" value="AdoMet_MTases"/>
    <property type="match status" value="1"/>
</dbReference>
<dbReference type="OrthoDB" id="3469983at2"/>
<dbReference type="GO" id="GO:0008168">
    <property type="term" value="F:methyltransferase activity"/>
    <property type="evidence" value="ECO:0007669"/>
    <property type="project" value="UniProtKB-KW"/>
</dbReference>
<reference evidence="4 5" key="1">
    <citation type="submission" date="2018-03" db="EMBL/GenBank/DDBJ databases">
        <title>Genomic Encyclopedia of Archaeal and Bacterial Type Strains, Phase II (KMG-II): from individual species to whole genera.</title>
        <authorList>
            <person name="Goeker M."/>
        </authorList>
    </citation>
    <scope>NUCLEOTIDE SEQUENCE [LARGE SCALE GENOMIC DNA]</scope>
    <source>
        <strain evidence="4 5">DSM 45601</strain>
    </source>
</reference>
<gene>
    <name evidence="4" type="ORF">CLV72_10515</name>
</gene>
<dbReference type="RefSeq" id="WP_106247174.1">
    <property type="nucleotide sequence ID" value="NZ_PVZC01000005.1"/>
</dbReference>
<dbReference type="InterPro" id="IPR029063">
    <property type="entry name" value="SAM-dependent_MTases_sf"/>
</dbReference>
<dbReference type="SUPFAM" id="SSF53335">
    <property type="entry name" value="S-adenosyl-L-methionine-dependent methyltransferases"/>
    <property type="match status" value="1"/>
</dbReference>
<dbReference type="Proteomes" id="UP000237846">
    <property type="component" value="Unassembled WGS sequence"/>
</dbReference>
<protein>
    <submittedName>
        <fullName evidence="4">Methyltransferase family protein</fullName>
    </submittedName>
</protein>
<dbReference type="AlphaFoldDB" id="A0A2T0Q1J0"/>
<dbReference type="InterPro" id="IPR041698">
    <property type="entry name" value="Methyltransf_25"/>
</dbReference>
<dbReference type="Gene3D" id="3.40.50.150">
    <property type="entry name" value="Vaccinia Virus protein VP39"/>
    <property type="match status" value="1"/>
</dbReference>
<dbReference type="Pfam" id="PF13649">
    <property type="entry name" value="Methyltransf_25"/>
    <property type="match status" value="1"/>
</dbReference>
<keyword evidence="2 4" id="KW-0808">Transferase</keyword>